<sequence>MQRLARVRPAIKSFLNKLSLYCLPQLSIGKADLRQE</sequence>
<evidence type="ECO:0000313" key="1">
    <source>
        <dbReference type="EMBL" id="BAE98889.1"/>
    </source>
</evidence>
<proteinExistence type="evidence at transcript level"/>
<organism evidence="1">
    <name type="scientific">Arabidopsis thaliana</name>
    <name type="common">Mouse-ear cress</name>
    <dbReference type="NCBI Taxonomy" id="3702"/>
    <lineage>
        <taxon>Eukaryota</taxon>
        <taxon>Viridiplantae</taxon>
        <taxon>Streptophyta</taxon>
        <taxon>Embryophyta</taxon>
        <taxon>Tracheophyta</taxon>
        <taxon>Spermatophyta</taxon>
        <taxon>Magnoliopsida</taxon>
        <taxon>eudicotyledons</taxon>
        <taxon>Gunneridae</taxon>
        <taxon>Pentapetalae</taxon>
        <taxon>rosids</taxon>
        <taxon>malvids</taxon>
        <taxon>Brassicales</taxon>
        <taxon>Brassicaceae</taxon>
        <taxon>Camelineae</taxon>
        <taxon>Arabidopsis</taxon>
    </lineage>
</organism>
<dbReference type="AlphaFoldDB" id="Q0WVF9"/>
<protein>
    <submittedName>
        <fullName evidence="1">Uncharacterized protein</fullName>
    </submittedName>
</protein>
<dbReference type="EMBL" id="AK226791">
    <property type="protein sequence ID" value="BAE98889.1"/>
    <property type="molecule type" value="mRNA"/>
</dbReference>
<name>Q0WVF9_ARATH</name>
<reference evidence="1" key="1">
    <citation type="submission" date="2006-07" db="EMBL/GenBank/DDBJ databases">
        <title>Large-scale analysis of RIKEN Arabidopsis full-length (RAFL) cDNAs.</title>
        <authorList>
            <person name="Totoki Y."/>
            <person name="Seki M."/>
            <person name="Ishida J."/>
            <person name="Nakajima M."/>
            <person name="Enju A."/>
            <person name="Morosawa T."/>
            <person name="Kamiya A."/>
            <person name="Narusaka M."/>
            <person name="Shin-i T."/>
            <person name="Nakagawa M."/>
            <person name="Sakamoto N."/>
            <person name="Oishi K."/>
            <person name="Kohara Y."/>
            <person name="Kobayashi M."/>
            <person name="Toyoda A."/>
            <person name="Sakaki Y."/>
            <person name="Sakurai T."/>
            <person name="Iida K."/>
            <person name="Akiyama K."/>
            <person name="Satou M."/>
            <person name="Toyoda T."/>
            <person name="Konagaya A."/>
            <person name="Carninci P."/>
            <person name="Kawai J."/>
            <person name="Hayashizaki Y."/>
            <person name="Shinozaki K."/>
        </authorList>
    </citation>
    <scope>NUCLEOTIDE SEQUENCE</scope>
</reference>
<accession>Q0WVF9</accession>